<dbReference type="Gene3D" id="3.20.20.60">
    <property type="entry name" value="Phosphoenolpyruvate-binding domains"/>
    <property type="match status" value="1"/>
</dbReference>
<proteinExistence type="predicted"/>
<organism evidence="3">
    <name type="scientific">uncultured Sporomusa sp</name>
    <dbReference type="NCBI Taxonomy" id="307249"/>
    <lineage>
        <taxon>Bacteria</taxon>
        <taxon>Bacillati</taxon>
        <taxon>Bacillota</taxon>
        <taxon>Negativicutes</taxon>
        <taxon>Selenomonadales</taxon>
        <taxon>Sporomusaceae</taxon>
        <taxon>Sporomusa</taxon>
        <taxon>environmental samples</taxon>
    </lineage>
</organism>
<evidence type="ECO:0000259" key="2">
    <source>
        <dbReference type="Pfam" id="PF03328"/>
    </source>
</evidence>
<feature type="domain" description="HpcH/HpaI aldolase/citrate lyase" evidence="2">
    <location>
        <begin position="64"/>
        <end position="171"/>
    </location>
</feature>
<dbReference type="GO" id="GO:0003824">
    <property type="term" value="F:catalytic activity"/>
    <property type="evidence" value="ECO:0007669"/>
    <property type="project" value="InterPro"/>
</dbReference>
<keyword evidence="1" id="KW-0479">Metal-binding</keyword>
<dbReference type="InterPro" id="IPR005000">
    <property type="entry name" value="Aldolase/citrate-lyase_domain"/>
</dbReference>
<protein>
    <submittedName>
        <fullName evidence="3">Genome sequencing data, contig C236</fullName>
    </submittedName>
</protein>
<dbReference type="RefSeq" id="WP_288185440.1">
    <property type="nucleotide sequence ID" value="NZ_LT608335.1"/>
</dbReference>
<dbReference type="AlphaFoldDB" id="A0A212LZD4"/>
<sequence length="258" mass="28211">MNALEKKLVELLKTLRQQYGAVAVKCSLEAEGSRLEEIARTRELTLRAGVGLTIKLGGCEALTDLRLAKMFGVDTVMAPMIESKFALEKYLAMVSAEYTVEELAAMNVFINIETTDGYEKIDQILRAENICRLNGIVLGRSDLVKALGVADVNDLQVLDIAKNLFATAKRHSLFCLVGGGVTAASVPFLQQLNGVLDGFETRKVVFAGTGGAGGLTEAGILRALQFEYHWYELKQHYYGRLCNEDTGKMKTLAAVLKL</sequence>
<reference evidence="3" key="1">
    <citation type="submission" date="2016-08" db="EMBL/GenBank/DDBJ databases">
        <authorList>
            <person name="Seilhamer J.J."/>
        </authorList>
    </citation>
    <scope>NUCLEOTIDE SEQUENCE</scope>
    <source>
        <strain evidence="3">86</strain>
    </source>
</reference>
<name>A0A212LZD4_9FIRM</name>
<dbReference type="InterPro" id="IPR015813">
    <property type="entry name" value="Pyrv/PenolPyrv_kinase-like_dom"/>
</dbReference>
<dbReference type="SUPFAM" id="SSF51621">
    <property type="entry name" value="Phosphoenolpyruvate/pyruvate domain"/>
    <property type="match status" value="1"/>
</dbReference>
<dbReference type="Pfam" id="PF03328">
    <property type="entry name" value="HpcH_HpaI"/>
    <property type="match status" value="1"/>
</dbReference>
<dbReference type="InterPro" id="IPR040442">
    <property type="entry name" value="Pyrv_kinase-like_dom_sf"/>
</dbReference>
<accession>A0A212LZD4</accession>
<evidence type="ECO:0000256" key="1">
    <source>
        <dbReference type="ARBA" id="ARBA00022723"/>
    </source>
</evidence>
<dbReference type="EMBL" id="FMJE01000005">
    <property type="protein sequence ID" value="SCM82876.1"/>
    <property type="molecule type" value="Genomic_DNA"/>
</dbReference>
<gene>
    <name evidence="3" type="ORF">KL86SPO_50648</name>
</gene>
<evidence type="ECO:0000313" key="3">
    <source>
        <dbReference type="EMBL" id="SCM82876.1"/>
    </source>
</evidence>
<dbReference type="GO" id="GO:0046872">
    <property type="term" value="F:metal ion binding"/>
    <property type="evidence" value="ECO:0007669"/>
    <property type="project" value="UniProtKB-KW"/>
</dbReference>